<evidence type="ECO:0000313" key="2">
    <source>
        <dbReference type="Proteomes" id="UP000547879"/>
    </source>
</evidence>
<keyword evidence="2" id="KW-1185">Reference proteome</keyword>
<name>A0A7W9YD10_9HYPH</name>
<evidence type="ECO:0000313" key="1">
    <source>
        <dbReference type="EMBL" id="MBB6166382.1"/>
    </source>
</evidence>
<dbReference type="AlphaFoldDB" id="A0A7W9YD10"/>
<reference evidence="1 2" key="1">
    <citation type="submission" date="2020-08" db="EMBL/GenBank/DDBJ databases">
        <title>Genomic Encyclopedia of Type Strains, Phase IV (KMG-IV): sequencing the most valuable type-strain genomes for metagenomic binning, comparative biology and taxonomic classification.</title>
        <authorList>
            <person name="Goeker M."/>
        </authorList>
    </citation>
    <scope>NUCLEOTIDE SEQUENCE [LARGE SCALE GENOMIC DNA]</scope>
    <source>
        <strain evidence="1 2">DSM 100734</strain>
    </source>
</reference>
<accession>A0A7W9YD10</accession>
<comment type="caution">
    <text evidence="1">The sequence shown here is derived from an EMBL/GenBank/DDBJ whole genome shotgun (WGS) entry which is preliminary data.</text>
</comment>
<dbReference type="EMBL" id="JACHEG010000021">
    <property type="protein sequence ID" value="MBB6166382.1"/>
    <property type="molecule type" value="Genomic_DNA"/>
</dbReference>
<organism evidence="1 2">
    <name type="scientific">Rhizobium wenxiniae</name>
    <dbReference type="NCBI Taxonomy" id="1737357"/>
    <lineage>
        <taxon>Bacteria</taxon>
        <taxon>Pseudomonadati</taxon>
        <taxon>Pseudomonadota</taxon>
        <taxon>Alphaproteobacteria</taxon>
        <taxon>Hyphomicrobiales</taxon>
        <taxon>Rhizobiaceae</taxon>
        <taxon>Rhizobium/Agrobacterium group</taxon>
        <taxon>Rhizobium</taxon>
    </lineage>
</organism>
<proteinExistence type="predicted"/>
<dbReference type="Proteomes" id="UP000547879">
    <property type="component" value="Unassembled WGS sequence"/>
</dbReference>
<protein>
    <submittedName>
        <fullName evidence="1">Uncharacterized protein</fullName>
    </submittedName>
</protein>
<gene>
    <name evidence="1" type="ORF">HNQ72_006234</name>
</gene>
<sequence length="43" mass="4738">MLRSLTSRHLAKSTHTVIGSLALKRVTSVQHLIANVKDVSLRV</sequence>